<gene>
    <name evidence="1" type="ORF">GCM10010987_10960</name>
</gene>
<reference evidence="1" key="1">
    <citation type="journal article" date="2014" name="Int. J. Syst. Evol. Microbiol.">
        <title>Complete genome sequence of Corynebacterium casei LMG S-19264T (=DSM 44701T), isolated from a smear-ripened cheese.</title>
        <authorList>
            <consortium name="US DOE Joint Genome Institute (JGI-PGF)"/>
            <person name="Walter F."/>
            <person name="Albersmeier A."/>
            <person name="Kalinowski J."/>
            <person name="Ruckert C."/>
        </authorList>
    </citation>
    <scope>NUCLEOTIDE SEQUENCE</scope>
    <source>
        <strain evidence="1">CGMCC 1.15034</strain>
    </source>
</reference>
<accession>A0AA88B6E6</accession>
<dbReference type="AlphaFoldDB" id="A0AA88B6E6"/>
<reference evidence="1" key="2">
    <citation type="submission" date="2022-12" db="EMBL/GenBank/DDBJ databases">
        <authorList>
            <person name="Sun Q."/>
            <person name="Zhou Y."/>
        </authorList>
    </citation>
    <scope>NUCLEOTIDE SEQUENCE</scope>
    <source>
        <strain evidence="1">CGMCC 1.15034</strain>
    </source>
</reference>
<comment type="caution">
    <text evidence="1">The sequence shown here is derived from an EMBL/GenBank/DDBJ whole genome shotgun (WGS) entry which is preliminary data.</text>
</comment>
<name>A0AA88B6E6_9BRAD</name>
<evidence type="ECO:0000313" key="1">
    <source>
        <dbReference type="EMBL" id="GGI20759.1"/>
    </source>
</evidence>
<organism evidence="1 2">
    <name type="scientific">Bradyrhizobium guangdongense</name>
    <dbReference type="NCBI Taxonomy" id="1325090"/>
    <lineage>
        <taxon>Bacteria</taxon>
        <taxon>Pseudomonadati</taxon>
        <taxon>Pseudomonadota</taxon>
        <taxon>Alphaproteobacteria</taxon>
        <taxon>Hyphomicrobiales</taxon>
        <taxon>Nitrobacteraceae</taxon>
        <taxon>Bradyrhizobium</taxon>
    </lineage>
</organism>
<protein>
    <submittedName>
        <fullName evidence="1">Uncharacterized protein</fullName>
    </submittedName>
</protein>
<dbReference type="Proteomes" id="UP000625079">
    <property type="component" value="Unassembled WGS sequence"/>
</dbReference>
<evidence type="ECO:0000313" key="2">
    <source>
        <dbReference type="Proteomes" id="UP000625079"/>
    </source>
</evidence>
<sequence>MGRVRNCGIAQVARCQNPCWEVGANAALDLRKLGKPSIVASEPLKIEVGLPNLCERAGD</sequence>
<proteinExistence type="predicted"/>
<dbReference type="EMBL" id="BMHC01000001">
    <property type="protein sequence ID" value="GGI20759.1"/>
    <property type="molecule type" value="Genomic_DNA"/>
</dbReference>